<comment type="subunit">
    <text evidence="3">Homodimer.</text>
</comment>
<comment type="pathway">
    <text evidence="3">Carbohydrate degradation; pentose phosphate pathway; D-ribose 5-phosphate from D-ribulose 5-phosphate (non-oxidative stage): step 1/1.</text>
</comment>
<dbReference type="EMBL" id="ACIZ01000022">
    <property type="protein sequence ID" value="EEN81297.1"/>
    <property type="molecule type" value="Genomic_DNA"/>
</dbReference>
<name>C2JUN7_LACRM</name>
<proteinExistence type="inferred from homology"/>
<dbReference type="GO" id="GO:0009052">
    <property type="term" value="P:pentose-phosphate shunt, non-oxidative branch"/>
    <property type="evidence" value="ECO:0007669"/>
    <property type="project" value="UniProtKB-UniRule"/>
</dbReference>
<feature type="binding site" evidence="3">
    <location>
        <begin position="95"/>
        <end position="98"/>
    </location>
    <ligand>
        <name>substrate</name>
    </ligand>
</feature>
<evidence type="ECO:0000256" key="2">
    <source>
        <dbReference type="ARBA" id="ARBA00023235"/>
    </source>
</evidence>
<organism evidence="4 5">
    <name type="scientific">Lacticaseibacillus rhamnosus (strain LMS2-1)</name>
    <dbReference type="NCBI Taxonomy" id="525361"/>
    <lineage>
        <taxon>Bacteria</taxon>
        <taxon>Bacillati</taxon>
        <taxon>Bacillota</taxon>
        <taxon>Bacilli</taxon>
        <taxon>Lactobacillales</taxon>
        <taxon>Lactobacillaceae</taxon>
        <taxon>Lacticaseibacillus</taxon>
    </lineage>
</organism>
<comment type="function">
    <text evidence="3">Catalyzes the reversible conversion of ribose-5-phosphate to ribulose 5-phosphate.</text>
</comment>
<sequence length="240" mass="26508">MKIIKRKGWLTMDQNKLKQEAAQRAAEFVEDGMTIGLGTGSTVFYLVEAIAKRIKEEHLSLNGVATSIRTRKQAESLGIPMKELDGVDKIDLTIDGADEVDKHFQGIKGGGRSHLIEKIVAINSARNIWIVDETKLVDTLGKFPLPLEVIPFGSGKLLQRLADEGLKPAYRLNEDGSKALTDSKNYIIDLHLGRIEHPHLLAEWLNKQVGIVEHGLFLDLVKTVVVGTTHGPEILDAHRG</sequence>
<protein>
    <recommendedName>
        <fullName evidence="3">Ribose-5-phosphate isomerase A</fullName>
        <ecNumber evidence="3">5.3.1.6</ecNumber>
    </recommendedName>
    <alternativeName>
        <fullName evidence="3">Phosphoriboisomerase A</fullName>
        <shortName evidence="3">PRI</shortName>
    </alternativeName>
</protein>
<dbReference type="EC" id="5.3.1.6" evidence="3"/>
<dbReference type="GO" id="GO:0004751">
    <property type="term" value="F:ribose-5-phosphate isomerase activity"/>
    <property type="evidence" value="ECO:0007669"/>
    <property type="project" value="UniProtKB-UniRule"/>
</dbReference>
<dbReference type="PANTHER" id="PTHR11934:SF0">
    <property type="entry name" value="RIBOSE-5-PHOSPHATE ISOMERASE"/>
    <property type="match status" value="1"/>
</dbReference>
<dbReference type="Pfam" id="PF06026">
    <property type="entry name" value="Rib_5-P_isom_A"/>
    <property type="match status" value="1"/>
</dbReference>
<dbReference type="CDD" id="cd01398">
    <property type="entry name" value="RPI_A"/>
    <property type="match status" value="1"/>
</dbReference>
<dbReference type="Gene3D" id="3.30.70.260">
    <property type="match status" value="1"/>
</dbReference>
<dbReference type="HOGENOM" id="CLU_056590_1_0_9"/>
<dbReference type="AlphaFoldDB" id="C2JUN7"/>
<dbReference type="FunFam" id="3.40.50.1360:FF:000001">
    <property type="entry name" value="Ribose-5-phosphate isomerase A"/>
    <property type="match status" value="1"/>
</dbReference>
<reference evidence="4" key="1">
    <citation type="submission" date="2009-01" db="EMBL/GenBank/DDBJ databases">
        <authorList>
            <person name="Qin X."/>
            <person name="Bachman B."/>
            <person name="Battles P."/>
            <person name="Bell A."/>
            <person name="Bess C."/>
            <person name="Bickham C."/>
            <person name="Chaboub L."/>
            <person name="Chen D."/>
            <person name="Coyle M."/>
            <person name="Deiros D.R."/>
            <person name="Dinh H."/>
            <person name="Forbes L."/>
            <person name="Fowler G."/>
            <person name="Francisco L."/>
            <person name="Fu Q."/>
            <person name="Gubbala S."/>
            <person name="Hale W."/>
            <person name="Han Y."/>
            <person name="Hemphill L."/>
            <person name="Highlander S.K."/>
            <person name="Hirani K."/>
            <person name="Hogues M."/>
            <person name="Jackson L."/>
            <person name="Jakkamsetti A."/>
            <person name="Javaid M."/>
            <person name="Jiang H."/>
            <person name="Korchina V."/>
            <person name="Kovar C."/>
            <person name="Lara F."/>
            <person name="Lee S."/>
            <person name="Mata R."/>
            <person name="Mathew T."/>
            <person name="Moen C."/>
            <person name="Morales K."/>
            <person name="Munidasa M."/>
            <person name="Nazareth L."/>
            <person name="Ngo R."/>
            <person name="Nguyen L."/>
            <person name="Okwuonu G."/>
            <person name="Ongeri F."/>
            <person name="Patil S."/>
            <person name="Petrosino J."/>
            <person name="Pham C."/>
            <person name="Pham P."/>
            <person name="Pu L.-L."/>
            <person name="Puazo M."/>
            <person name="Raj R."/>
            <person name="Reid J."/>
            <person name="Rouhana J."/>
            <person name="Saada N."/>
            <person name="Shang Y."/>
            <person name="Simmons D."/>
            <person name="Thornton R."/>
            <person name="Warren J."/>
            <person name="Weissenberger G."/>
            <person name="Zhang J."/>
            <person name="Zhang L."/>
            <person name="Zhou C."/>
            <person name="Zhu D."/>
            <person name="Muzny D."/>
            <person name="Worley K."/>
            <person name="Gibbs R."/>
        </authorList>
    </citation>
    <scope>NUCLEOTIDE SEQUENCE [LARGE SCALE GENOMIC DNA]</scope>
    <source>
        <strain evidence="4">LMS2-1</strain>
    </source>
</reference>
<evidence type="ECO:0000256" key="1">
    <source>
        <dbReference type="ARBA" id="ARBA00001713"/>
    </source>
</evidence>
<evidence type="ECO:0000256" key="3">
    <source>
        <dbReference type="HAMAP-Rule" id="MF_00170"/>
    </source>
</evidence>
<dbReference type="InterPro" id="IPR020672">
    <property type="entry name" value="Ribose5P_isomerase_typA_subgr"/>
</dbReference>
<feature type="binding site" evidence="3">
    <location>
        <position position="135"/>
    </location>
    <ligand>
        <name>substrate</name>
    </ligand>
</feature>
<evidence type="ECO:0000313" key="4">
    <source>
        <dbReference type="EMBL" id="EEN81297.1"/>
    </source>
</evidence>
<dbReference type="GO" id="GO:0005829">
    <property type="term" value="C:cytosol"/>
    <property type="evidence" value="ECO:0007669"/>
    <property type="project" value="TreeGrafter"/>
</dbReference>
<dbReference type="UniPathway" id="UPA00115">
    <property type="reaction ID" value="UER00412"/>
</dbReference>
<dbReference type="Gene3D" id="3.40.50.1360">
    <property type="match status" value="1"/>
</dbReference>
<keyword evidence="5" id="KW-1185">Reference proteome</keyword>
<dbReference type="NCBIfam" id="NF001924">
    <property type="entry name" value="PRK00702.1"/>
    <property type="match status" value="1"/>
</dbReference>
<feature type="binding site" evidence="3">
    <location>
        <begin position="108"/>
        <end position="111"/>
    </location>
    <ligand>
        <name>substrate</name>
    </ligand>
</feature>
<feature type="binding site" evidence="3">
    <location>
        <begin position="39"/>
        <end position="42"/>
    </location>
    <ligand>
        <name>substrate</name>
    </ligand>
</feature>
<dbReference type="Proteomes" id="UP000004525">
    <property type="component" value="Unassembled WGS sequence"/>
</dbReference>
<dbReference type="PANTHER" id="PTHR11934">
    <property type="entry name" value="RIBOSE-5-PHOSPHATE ISOMERASE"/>
    <property type="match status" value="1"/>
</dbReference>
<dbReference type="SUPFAM" id="SSF75445">
    <property type="entry name" value="D-ribose-5-phosphate isomerase (RpiA), lid domain"/>
    <property type="match status" value="1"/>
</dbReference>
<feature type="active site" description="Proton acceptor" evidence="3">
    <location>
        <position position="117"/>
    </location>
</feature>
<dbReference type="HAMAP" id="MF_00170">
    <property type="entry name" value="Rib_5P_isom_A"/>
    <property type="match status" value="1"/>
</dbReference>
<dbReference type="NCBIfam" id="TIGR00021">
    <property type="entry name" value="rpiA"/>
    <property type="match status" value="1"/>
</dbReference>
<keyword evidence="2 3" id="KW-0413">Isomerase</keyword>
<comment type="similarity">
    <text evidence="3">Belongs to the ribose 5-phosphate isomerase family.</text>
</comment>
<dbReference type="InterPro" id="IPR004788">
    <property type="entry name" value="Ribose5P_isomerase_type_A"/>
</dbReference>
<dbReference type="SUPFAM" id="SSF100950">
    <property type="entry name" value="NagB/RpiA/CoA transferase-like"/>
    <property type="match status" value="1"/>
</dbReference>
<comment type="catalytic activity">
    <reaction evidence="1 3">
        <text>aldehydo-D-ribose 5-phosphate = D-ribulose 5-phosphate</text>
        <dbReference type="Rhea" id="RHEA:14657"/>
        <dbReference type="ChEBI" id="CHEBI:58121"/>
        <dbReference type="ChEBI" id="CHEBI:58273"/>
        <dbReference type="EC" id="5.3.1.6"/>
    </reaction>
</comment>
<comment type="caution">
    <text evidence="4">The sequence shown here is derived from an EMBL/GenBank/DDBJ whole genome shotgun (WGS) entry which is preliminary data.</text>
</comment>
<gene>
    <name evidence="3 4" type="primary">rpiA</name>
    <name evidence="4" type="ORF">HMPREF0539_0621</name>
</gene>
<dbReference type="InterPro" id="IPR037171">
    <property type="entry name" value="NagB/RpiA_transferase-like"/>
</dbReference>
<accession>C2JUN7</accession>
<dbReference type="GO" id="GO:0006014">
    <property type="term" value="P:D-ribose metabolic process"/>
    <property type="evidence" value="ECO:0007669"/>
    <property type="project" value="TreeGrafter"/>
</dbReference>
<evidence type="ECO:0000313" key="5">
    <source>
        <dbReference type="Proteomes" id="UP000004525"/>
    </source>
</evidence>